<feature type="compositionally biased region" description="Basic and acidic residues" evidence="1">
    <location>
        <begin position="44"/>
        <end position="56"/>
    </location>
</feature>
<reference evidence="2" key="2">
    <citation type="submission" date="2020-09" db="EMBL/GenBank/DDBJ databases">
        <authorList>
            <person name="Sun Q."/>
            <person name="Zhou Y."/>
        </authorList>
    </citation>
    <scope>NUCLEOTIDE SEQUENCE</scope>
    <source>
        <strain evidence="2">CGMCC 4.7110</strain>
    </source>
</reference>
<reference evidence="2" key="1">
    <citation type="journal article" date="2014" name="Int. J. Syst. Evol. Microbiol.">
        <title>Complete genome sequence of Corynebacterium casei LMG S-19264T (=DSM 44701T), isolated from a smear-ripened cheese.</title>
        <authorList>
            <consortium name="US DOE Joint Genome Institute (JGI-PGF)"/>
            <person name="Walter F."/>
            <person name="Albersmeier A."/>
            <person name="Kalinowski J."/>
            <person name="Ruckert C."/>
        </authorList>
    </citation>
    <scope>NUCLEOTIDE SEQUENCE</scope>
    <source>
        <strain evidence="2">CGMCC 4.7110</strain>
    </source>
</reference>
<organism evidence="2 3">
    <name type="scientific">Streptomyces fuscichromogenes</name>
    <dbReference type="NCBI Taxonomy" id="1324013"/>
    <lineage>
        <taxon>Bacteria</taxon>
        <taxon>Bacillati</taxon>
        <taxon>Actinomycetota</taxon>
        <taxon>Actinomycetes</taxon>
        <taxon>Kitasatosporales</taxon>
        <taxon>Streptomycetaceae</taxon>
        <taxon>Streptomyces</taxon>
    </lineage>
</organism>
<protein>
    <submittedName>
        <fullName evidence="2">Uncharacterized protein</fullName>
    </submittedName>
</protein>
<dbReference type="Proteomes" id="UP000653411">
    <property type="component" value="Unassembled WGS sequence"/>
</dbReference>
<dbReference type="AlphaFoldDB" id="A0A917XJ95"/>
<evidence type="ECO:0000256" key="1">
    <source>
        <dbReference type="SAM" id="MobiDB-lite"/>
    </source>
</evidence>
<name>A0A917XJ95_9ACTN</name>
<feature type="region of interest" description="Disordered" evidence="1">
    <location>
        <begin position="1"/>
        <end position="81"/>
    </location>
</feature>
<accession>A0A917XJ95</accession>
<gene>
    <name evidence="2" type="ORF">GCM10011578_065570</name>
</gene>
<proteinExistence type="predicted"/>
<dbReference type="EMBL" id="BMML01000017">
    <property type="protein sequence ID" value="GGN29159.1"/>
    <property type="molecule type" value="Genomic_DNA"/>
</dbReference>
<comment type="caution">
    <text evidence="2">The sequence shown here is derived from an EMBL/GenBank/DDBJ whole genome shotgun (WGS) entry which is preliminary data.</text>
</comment>
<keyword evidence="3" id="KW-1185">Reference proteome</keyword>
<sequence>MGLPWTKTRGIAVSPSRISGRRSVRAACVEHPRSRRITGGPVENPREDPRPVDNRGKGCRGKGGREKDGRGKGGREKGGRG</sequence>
<evidence type="ECO:0000313" key="3">
    <source>
        <dbReference type="Proteomes" id="UP000653411"/>
    </source>
</evidence>
<feature type="compositionally biased region" description="Basic and acidic residues" evidence="1">
    <location>
        <begin position="63"/>
        <end position="81"/>
    </location>
</feature>
<evidence type="ECO:0000313" key="2">
    <source>
        <dbReference type="EMBL" id="GGN29159.1"/>
    </source>
</evidence>